<evidence type="ECO:0000259" key="2">
    <source>
        <dbReference type="PROSITE" id="PS50053"/>
    </source>
</evidence>
<dbReference type="OrthoDB" id="267397at2759"/>
<dbReference type="CDD" id="cd17039">
    <property type="entry name" value="Ubl_ubiquitin_like"/>
    <property type="match status" value="1"/>
</dbReference>
<dbReference type="GO" id="GO:0036503">
    <property type="term" value="P:ERAD pathway"/>
    <property type="evidence" value="ECO:0007669"/>
    <property type="project" value="TreeGrafter"/>
</dbReference>
<name>A0A1Q3ALT4_CEPFO</name>
<keyword evidence="4" id="KW-1185">Reference proteome</keyword>
<feature type="compositionally biased region" description="Polar residues" evidence="1">
    <location>
        <begin position="659"/>
        <end position="682"/>
    </location>
</feature>
<feature type="domain" description="Ubiquitin-like" evidence="2">
    <location>
        <begin position="24"/>
        <end position="97"/>
    </location>
</feature>
<gene>
    <name evidence="3" type="ORF">CFOL_v3_00248</name>
</gene>
<feature type="region of interest" description="Disordered" evidence="1">
    <location>
        <begin position="441"/>
        <end position="471"/>
    </location>
</feature>
<feature type="compositionally biased region" description="Basic and acidic residues" evidence="1">
    <location>
        <begin position="713"/>
        <end position="725"/>
    </location>
</feature>
<dbReference type="GO" id="GO:0071818">
    <property type="term" value="C:BAT3 complex"/>
    <property type="evidence" value="ECO:0007669"/>
    <property type="project" value="TreeGrafter"/>
</dbReference>
<dbReference type="Pfam" id="PF00240">
    <property type="entry name" value="ubiquitin"/>
    <property type="match status" value="1"/>
</dbReference>
<dbReference type="PANTHER" id="PTHR15204">
    <property type="entry name" value="LARGE PROLINE-RICH PROTEIN BAG6"/>
    <property type="match status" value="1"/>
</dbReference>
<feature type="compositionally biased region" description="Low complexity" evidence="1">
    <location>
        <begin position="10"/>
        <end position="20"/>
    </location>
</feature>
<dbReference type="InParanoid" id="A0A1Q3ALT4"/>
<feature type="compositionally biased region" description="Low complexity" evidence="1">
    <location>
        <begin position="441"/>
        <end position="450"/>
    </location>
</feature>
<dbReference type="EMBL" id="BDDD01000005">
    <property type="protein sequence ID" value="GAV56706.1"/>
    <property type="molecule type" value="Genomic_DNA"/>
</dbReference>
<comment type="caution">
    <text evidence="3">The sequence shown here is derived from an EMBL/GenBank/DDBJ whole genome shotgun (WGS) entry which is preliminary data.</text>
</comment>
<reference evidence="4" key="1">
    <citation type="submission" date="2016-04" db="EMBL/GenBank/DDBJ databases">
        <title>Cephalotus genome sequencing.</title>
        <authorList>
            <person name="Fukushima K."/>
            <person name="Hasebe M."/>
            <person name="Fang X."/>
        </authorList>
    </citation>
    <scope>NUCLEOTIDE SEQUENCE [LARGE SCALE GENOMIC DNA]</scope>
    <source>
        <strain evidence="4">cv. St1</strain>
    </source>
</reference>
<evidence type="ECO:0000256" key="1">
    <source>
        <dbReference type="SAM" id="MobiDB-lite"/>
    </source>
</evidence>
<feature type="compositionally biased region" description="Basic residues" evidence="1">
    <location>
        <begin position="647"/>
        <end position="658"/>
    </location>
</feature>
<dbReference type="PANTHER" id="PTHR15204:SF5">
    <property type="entry name" value="LARGE PROLINE-RICH PROTEIN BAG6 ISOFORM X1"/>
    <property type="match status" value="1"/>
</dbReference>
<dbReference type="PRINTS" id="PR00348">
    <property type="entry name" value="UBIQUITIN"/>
</dbReference>
<feature type="region of interest" description="Disordered" evidence="1">
    <location>
        <begin position="544"/>
        <end position="683"/>
    </location>
</feature>
<evidence type="ECO:0000313" key="3">
    <source>
        <dbReference type="EMBL" id="GAV56706.1"/>
    </source>
</evidence>
<sequence>MADQHLHEGSSASNVSGESSDSTVELNIKTLESQIYSFQVDKNMPVLLFKEKIANEIGVPVGQQRLIFRGKVLKDDCLLSEYHVENGHTLHLVARQPVQSQPSSDTSSGETGGNNVNQGNDASAGAPRNRVGQISHSVVLGTLNVGDQGEGGVPDLSRVIGAVLNSFGIGGLNPTNGASGPQFSPSMINPNAPAQETQGNASQSQAGNRTQSGQTFPGQPFQSSPQVMQIPLAAAVPLPSLHAPIPDSLNTLSVFINRMEQALSQNEYPSSTNTGDLPRVELPLNALGLPTPEALSIVMRQAQQLLSGHATATLSHIAGRLEQEGASSDISVRERIQIESMQVGLAMQHLGALLLELGRTILTLRMGQSPAESSVNAGPAVYISPSGPNPIMVQPFPLQTSSLFGGSVPPLNSMSFAPIGIGNAPRHVNIHIHAGTSLAPAISAASSRPSNGEGLQGEHTTDSSSGGSGSMRVLPVRNIIAPAVPHPGVAIPTAAQPGLGVSVSQLPSDSDTLSSVVADINSQLVADINSHLRNLSDQAEAIVRDSSVQSGAGVDVGSTRPSNMEIDRTGEPSVSLFGVAPESDGLKNNQLQSEDTGCSKDVSSCSVGDSVSSSGGEPPAKSEETSDNDLSEGTKTVPLGLGLSSLVRKRQSMKRRSLVKSNDSGIASLAENPSTSSGQQRLRSLASRGLAMNRADANDAASGQSPPVVGRTMDSRPLGEIRSDGQVDASTAVSQVLHSPALNGLLAGFSEQTGLGSPDMFSSMLQQLTQSPQLMNTVSQIAQQVDGQDLGNMLSGIGGGQGGGIDLSTMVQQMMPVVSRALSQGGTGPRPFSASQPELPQHDSQGRSIGIVKSDNQNQQNDLQHVAQRIEQSDLPGDVFRAVVENAVQLHPNESSPEDLVNELCCNEDLANEYIEMLQRDICQRSQGDSERDKC</sequence>
<feature type="compositionally biased region" description="Low complexity" evidence="1">
    <location>
        <begin position="599"/>
        <end position="616"/>
    </location>
</feature>
<proteinExistence type="predicted"/>
<feature type="region of interest" description="Disordered" evidence="1">
    <location>
        <begin position="821"/>
        <end position="849"/>
    </location>
</feature>
<evidence type="ECO:0000313" key="4">
    <source>
        <dbReference type="Proteomes" id="UP000187406"/>
    </source>
</evidence>
<dbReference type="Proteomes" id="UP000187406">
    <property type="component" value="Unassembled WGS sequence"/>
</dbReference>
<feature type="region of interest" description="Disordered" evidence="1">
    <location>
        <begin position="696"/>
        <end position="727"/>
    </location>
</feature>
<feature type="compositionally biased region" description="Polar residues" evidence="1">
    <location>
        <begin position="97"/>
        <end position="121"/>
    </location>
</feature>
<dbReference type="Gene3D" id="3.10.20.90">
    <property type="entry name" value="Phosphatidylinositol 3-kinase Catalytic Subunit, Chain A, domain 1"/>
    <property type="match status" value="1"/>
</dbReference>
<dbReference type="STRING" id="3775.A0A1Q3ALT4"/>
<dbReference type="SUPFAM" id="SSF54236">
    <property type="entry name" value="Ubiquitin-like"/>
    <property type="match status" value="1"/>
</dbReference>
<dbReference type="FunFam" id="3.10.20.90:FF:000154">
    <property type="entry name" value="Large proline-rich protein BAG6"/>
    <property type="match status" value="1"/>
</dbReference>
<feature type="region of interest" description="Disordered" evidence="1">
    <location>
        <begin position="93"/>
        <end position="128"/>
    </location>
</feature>
<dbReference type="GO" id="GO:0051787">
    <property type="term" value="F:misfolded protein binding"/>
    <property type="evidence" value="ECO:0007669"/>
    <property type="project" value="TreeGrafter"/>
</dbReference>
<protein>
    <submittedName>
        <fullName evidence="3">Ubiquitin domain-containing protein</fullName>
    </submittedName>
</protein>
<feature type="region of interest" description="Disordered" evidence="1">
    <location>
        <begin position="175"/>
        <end position="224"/>
    </location>
</feature>
<dbReference type="PROSITE" id="PS50053">
    <property type="entry name" value="UBIQUITIN_2"/>
    <property type="match status" value="1"/>
</dbReference>
<feature type="compositionally biased region" description="Polar residues" evidence="1">
    <location>
        <begin position="586"/>
        <end position="596"/>
    </location>
</feature>
<dbReference type="InterPro" id="IPR000626">
    <property type="entry name" value="Ubiquitin-like_dom"/>
</dbReference>
<feature type="region of interest" description="Disordered" evidence="1">
    <location>
        <begin position="1"/>
        <end position="20"/>
    </location>
</feature>
<dbReference type="GO" id="GO:0031593">
    <property type="term" value="F:polyubiquitin modification-dependent protein binding"/>
    <property type="evidence" value="ECO:0007669"/>
    <property type="project" value="TreeGrafter"/>
</dbReference>
<dbReference type="FunCoup" id="A0A1Q3ALT4">
    <property type="interactions" value="2085"/>
</dbReference>
<dbReference type="SMART" id="SM00213">
    <property type="entry name" value="UBQ"/>
    <property type="match status" value="1"/>
</dbReference>
<dbReference type="AlphaFoldDB" id="A0A1Q3ALT4"/>
<accession>A0A1Q3ALT4</accession>
<organism evidence="3 4">
    <name type="scientific">Cephalotus follicularis</name>
    <name type="common">Albany pitcher plant</name>
    <dbReference type="NCBI Taxonomy" id="3775"/>
    <lineage>
        <taxon>Eukaryota</taxon>
        <taxon>Viridiplantae</taxon>
        <taxon>Streptophyta</taxon>
        <taxon>Embryophyta</taxon>
        <taxon>Tracheophyta</taxon>
        <taxon>Spermatophyta</taxon>
        <taxon>Magnoliopsida</taxon>
        <taxon>eudicotyledons</taxon>
        <taxon>Gunneridae</taxon>
        <taxon>Pentapetalae</taxon>
        <taxon>rosids</taxon>
        <taxon>fabids</taxon>
        <taxon>Oxalidales</taxon>
        <taxon>Cephalotaceae</taxon>
        <taxon>Cephalotus</taxon>
    </lineage>
</organism>
<dbReference type="InterPro" id="IPR029071">
    <property type="entry name" value="Ubiquitin-like_domsf"/>
</dbReference>
<dbReference type="InterPro" id="IPR019956">
    <property type="entry name" value="Ubiquitin_dom"/>
</dbReference>